<dbReference type="PANTHER" id="PTHR43015:SF1">
    <property type="entry name" value="D-RIBITOL-5-PHOSPHATE CYTIDYLYLTRANSFERASE"/>
    <property type="match status" value="1"/>
</dbReference>
<dbReference type="InterPro" id="IPR018294">
    <property type="entry name" value="ISPD_synthase_CS"/>
</dbReference>
<evidence type="ECO:0000256" key="7">
    <source>
        <dbReference type="ARBA" id="ARBA00022490"/>
    </source>
</evidence>
<evidence type="ECO:0000256" key="2">
    <source>
        <dbReference type="ARBA" id="ARBA00004922"/>
    </source>
</evidence>
<dbReference type="InterPro" id="IPR029044">
    <property type="entry name" value="Nucleotide-diphossugar_trans"/>
</dbReference>
<evidence type="ECO:0000256" key="3">
    <source>
        <dbReference type="ARBA" id="ARBA00009789"/>
    </source>
</evidence>
<sequence>METDRKFPHRAINPATRITTEPALNCSCTGSRMVGFPVAVVLPAGGSGERMGLSTPKQFCDFLDRPLISFTIEAFERINWIQNIIVVVAKECIDLMKTIIHKYSHKRITLVVGGQTRHRSIFNGLKVFTDSQVYDSKLTKPEVVIIHDAVRPFVEEDLLLKIATAAKDHGAAGATRPLVSTVIATTSEGCLDSSLERAKYRASEMPQAFLFDTIYQAYQQCSDYDFEYGTECLQLVLQYSGSKAKLIEGPPTLWKVRFKVFLTSAELSKCSVSESLSQKACVITGVQQDAVQLAHCLEKTLLTQIMVEVISTPVGEEVSCIQNISAKEYRNIIYVIVNDTDLQEIKQLVESIGNTSLPILYPVVVIMVHLNKSESMPFSNNMDELGAIRLLAKEAKQKNILVYGLLVNYPKETEKWNDAVANVCLIAGTLIKDRNAVLAGQLFVA</sequence>
<dbReference type="Proteomes" id="UP001369086">
    <property type="component" value="Unassembled WGS sequence"/>
</dbReference>
<comment type="catalytic activity">
    <reaction evidence="14">
        <text>D-ribose 5-phosphate + CTP + H(+) = CDP-D-ribose + diphosphate</text>
        <dbReference type="Rhea" id="RHEA:53872"/>
        <dbReference type="ChEBI" id="CHEBI:15378"/>
        <dbReference type="ChEBI" id="CHEBI:33019"/>
        <dbReference type="ChEBI" id="CHEBI:37563"/>
        <dbReference type="ChEBI" id="CHEBI:78346"/>
        <dbReference type="ChEBI" id="CHEBI:137525"/>
    </reaction>
</comment>
<evidence type="ECO:0000256" key="11">
    <source>
        <dbReference type="ARBA" id="ARBA00032606"/>
    </source>
</evidence>
<evidence type="ECO:0000256" key="8">
    <source>
        <dbReference type="ARBA" id="ARBA00022679"/>
    </source>
</evidence>
<evidence type="ECO:0000256" key="4">
    <source>
        <dbReference type="ARBA" id="ARBA00011738"/>
    </source>
</evidence>
<dbReference type="InterPro" id="IPR034683">
    <property type="entry name" value="IspD/TarI"/>
</dbReference>
<keyword evidence="7" id="KW-0963">Cytoplasm</keyword>
<gene>
    <name evidence="17" type="ORF">HHUSO_G5908</name>
</gene>
<organism evidence="17 18">
    <name type="scientific">Huso huso</name>
    <name type="common">Beluga</name>
    <name type="synonym">Acipenser huso</name>
    <dbReference type="NCBI Taxonomy" id="61971"/>
    <lineage>
        <taxon>Eukaryota</taxon>
        <taxon>Metazoa</taxon>
        <taxon>Chordata</taxon>
        <taxon>Craniata</taxon>
        <taxon>Vertebrata</taxon>
        <taxon>Euteleostomi</taxon>
        <taxon>Actinopterygii</taxon>
        <taxon>Chondrostei</taxon>
        <taxon>Acipenseriformes</taxon>
        <taxon>Acipenseridae</taxon>
        <taxon>Huso</taxon>
    </lineage>
</organism>
<comment type="caution">
    <text evidence="17">The sequence shown here is derived from an EMBL/GenBank/DDBJ whole genome shotgun (WGS) entry which is preliminary data.</text>
</comment>
<evidence type="ECO:0000256" key="5">
    <source>
        <dbReference type="ARBA" id="ARBA00012488"/>
    </source>
</evidence>
<comment type="function">
    <text evidence="12">Cytidylyltransferase required for protein O-linked mannosylation. Catalyzes the formation of CDP-ribitol nucleotide sugar from D-ribitol 5-phosphate. CDP-ribitol is a substrate of FKTN during the biosynthesis of the phosphorylated O-mannosyl trisaccharide (N-acetylgalactosamine-beta-3-N-acetylglucosamine-beta-4-(phosphate-6-)mannose), a carbohydrate structure present in alpha-dystroglycan (DAG1), which is required for binding laminin G-like domain-containing extracellular proteins with high affinity. Shows activity toward other pentose phosphate sugars and mediates formation of CDP-ribulose or CDP-ribose using CTP and ribulose-5-phosphate or ribose-5-phosphate, respectively. Not involved in dolichol production.</text>
</comment>
<evidence type="ECO:0000259" key="16">
    <source>
        <dbReference type="Pfam" id="PF18706"/>
    </source>
</evidence>
<dbReference type="EMBL" id="JAHFZB010000004">
    <property type="protein sequence ID" value="KAK6491160.1"/>
    <property type="molecule type" value="Genomic_DNA"/>
</dbReference>
<comment type="similarity">
    <text evidence="3">Belongs to the IspD/TarI cytidylyltransferase family. IspD subfamily.</text>
</comment>
<comment type="catalytic activity">
    <reaction evidence="15">
        <text>D-ribitol 5-phosphate + CTP + H(+) = CDP-L-ribitol + diphosphate</text>
        <dbReference type="Rhea" id="RHEA:12456"/>
        <dbReference type="ChEBI" id="CHEBI:15378"/>
        <dbReference type="ChEBI" id="CHEBI:33019"/>
        <dbReference type="ChEBI" id="CHEBI:37563"/>
        <dbReference type="ChEBI" id="CHEBI:57608"/>
        <dbReference type="ChEBI" id="CHEBI:57695"/>
        <dbReference type="EC" id="2.7.7.40"/>
    </reaction>
</comment>
<dbReference type="Pfam" id="PF01128">
    <property type="entry name" value="IspD"/>
    <property type="match status" value="1"/>
</dbReference>
<dbReference type="SUPFAM" id="SSF53448">
    <property type="entry name" value="Nucleotide-diphospho-sugar transferases"/>
    <property type="match status" value="1"/>
</dbReference>
<evidence type="ECO:0000256" key="14">
    <source>
        <dbReference type="ARBA" id="ARBA00048814"/>
    </source>
</evidence>
<evidence type="ECO:0000256" key="9">
    <source>
        <dbReference type="ARBA" id="ARBA00022695"/>
    </source>
</evidence>
<dbReference type="PROSITE" id="PS01295">
    <property type="entry name" value="ISPD"/>
    <property type="match status" value="1"/>
</dbReference>
<dbReference type="GO" id="GO:0016779">
    <property type="term" value="F:nucleotidyltransferase activity"/>
    <property type="evidence" value="ECO:0007669"/>
    <property type="project" value="UniProtKB-KW"/>
</dbReference>
<dbReference type="PANTHER" id="PTHR43015">
    <property type="entry name" value="D-RIBITOL-5-PHOSPHATE CYTIDYLYLTRANSFERASE"/>
    <property type="match status" value="1"/>
</dbReference>
<dbReference type="InterPro" id="IPR040635">
    <property type="entry name" value="ISPD_C"/>
</dbReference>
<comment type="subcellular location">
    <subcellularLocation>
        <location evidence="1">Cytoplasm</location>
        <location evidence="1">Cytosol</location>
    </subcellularLocation>
</comment>
<evidence type="ECO:0000256" key="6">
    <source>
        <dbReference type="ARBA" id="ARBA00015848"/>
    </source>
</evidence>
<keyword evidence="9 17" id="KW-0548">Nucleotidyltransferase</keyword>
<evidence type="ECO:0000256" key="12">
    <source>
        <dbReference type="ARBA" id="ARBA00045509"/>
    </source>
</evidence>
<accession>A0ABR1A275</accession>
<evidence type="ECO:0000256" key="15">
    <source>
        <dbReference type="ARBA" id="ARBA00049484"/>
    </source>
</evidence>
<evidence type="ECO:0000256" key="13">
    <source>
        <dbReference type="ARBA" id="ARBA00048797"/>
    </source>
</evidence>
<dbReference type="EC" id="2.7.7.40" evidence="5"/>
<dbReference type="Pfam" id="PF18706">
    <property type="entry name" value="ISPD_C"/>
    <property type="match status" value="1"/>
</dbReference>
<proteinExistence type="inferred from homology"/>
<dbReference type="CDD" id="cd02516">
    <property type="entry name" value="CDP-ME_synthetase"/>
    <property type="match status" value="1"/>
</dbReference>
<name>A0ABR1A275_HUSHU</name>
<comment type="pathway">
    <text evidence="2">Protein modification; protein glycosylation.</text>
</comment>
<dbReference type="Gene3D" id="3.90.550.10">
    <property type="entry name" value="Spore Coat Polysaccharide Biosynthesis Protein SpsA, Chain A"/>
    <property type="match status" value="1"/>
</dbReference>
<evidence type="ECO:0000313" key="18">
    <source>
        <dbReference type="Proteomes" id="UP001369086"/>
    </source>
</evidence>
<evidence type="ECO:0000256" key="10">
    <source>
        <dbReference type="ARBA" id="ARBA00031950"/>
    </source>
</evidence>
<evidence type="ECO:0000256" key="1">
    <source>
        <dbReference type="ARBA" id="ARBA00004514"/>
    </source>
</evidence>
<comment type="catalytic activity">
    <reaction evidence="13">
        <text>D-ribulose 5-phosphate + CTP + H(+) = CDP-D-ribulose + diphosphate</text>
        <dbReference type="Rhea" id="RHEA:53612"/>
        <dbReference type="ChEBI" id="CHEBI:15378"/>
        <dbReference type="ChEBI" id="CHEBI:33019"/>
        <dbReference type="ChEBI" id="CHEBI:37563"/>
        <dbReference type="ChEBI" id="CHEBI:58121"/>
        <dbReference type="ChEBI" id="CHEBI:137524"/>
    </reaction>
</comment>
<comment type="subunit">
    <text evidence="4">Homodimer.</text>
</comment>
<keyword evidence="18" id="KW-1185">Reference proteome</keyword>
<protein>
    <recommendedName>
        <fullName evidence="6">D-ribitol-5-phosphate cytidylyltransferase</fullName>
        <ecNumber evidence="5">2.7.7.40</ecNumber>
    </recommendedName>
    <alternativeName>
        <fullName evidence="10">2-C-methyl-D-erythritol 4-phosphate cytidylyltransferase-like protein</fullName>
    </alternativeName>
    <alternativeName>
        <fullName evidence="11">Isoprenoid synthase domain-containing protein</fullName>
    </alternativeName>
</protein>
<reference evidence="17 18" key="1">
    <citation type="submission" date="2021-05" db="EMBL/GenBank/DDBJ databases">
        <authorList>
            <person name="Zahm M."/>
            <person name="Klopp C."/>
            <person name="Cabau C."/>
            <person name="Kuhl H."/>
            <person name="Suciu R."/>
            <person name="Ciorpac M."/>
            <person name="Holostenco D."/>
            <person name="Gessner J."/>
            <person name="Wuertz S."/>
            <person name="Hohne C."/>
            <person name="Stock M."/>
            <person name="Gislard M."/>
            <person name="Lluch J."/>
            <person name="Milhes M."/>
            <person name="Lampietro C."/>
            <person name="Lopez Roques C."/>
            <person name="Donnadieu C."/>
            <person name="Du K."/>
            <person name="Schartl M."/>
            <person name="Guiguen Y."/>
        </authorList>
    </citation>
    <scope>NUCLEOTIDE SEQUENCE [LARGE SCALE GENOMIC DNA]</scope>
    <source>
        <strain evidence="17">Hh-F2</strain>
        <tissue evidence="17">Blood</tissue>
    </source>
</reference>
<feature type="domain" description="D-ribitol-5-phosphate cytidylyltransferase C-terminal" evidence="16">
    <location>
        <begin position="278"/>
        <end position="422"/>
    </location>
</feature>
<evidence type="ECO:0000313" key="17">
    <source>
        <dbReference type="EMBL" id="KAK6491160.1"/>
    </source>
</evidence>
<keyword evidence="8" id="KW-0808">Transferase</keyword>